<dbReference type="EMBL" id="CP053708">
    <property type="protein sequence ID" value="QKE89165.1"/>
    <property type="molecule type" value="Genomic_DNA"/>
</dbReference>
<dbReference type="PRINTS" id="PR00313">
    <property type="entry name" value="CABNDNGRPT"/>
</dbReference>
<dbReference type="Pfam" id="PF00353">
    <property type="entry name" value="HemolysinCabind"/>
    <property type="match status" value="2"/>
</dbReference>
<evidence type="ECO:0000313" key="7">
    <source>
        <dbReference type="EMBL" id="QKE89165.1"/>
    </source>
</evidence>
<dbReference type="KEGG" id="lck:HN018_03070"/>
<evidence type="ECO:0000256" key="5">
    <source>
        <dbReference type="SAM" id="MobiDB-lite"/>
    </source>
</evidence>
<proteinExistence type="predicted"/>
<keyword evidence="3" id="KW-0964">Secreted</keyword>
<dbReference type="SUPFAM" id="SSF51120">
    <property type="entry name" value="beta-Roll"/>
    <property type="match status" value="1"/>
</dbReference>
<evidence type="ECO:0000256" key="1">
    <source>
        <dbReference type="ARBA" id="ARBA00001913"/>
    </source>
</evidence>
<accession>A0A6M8HLF5</accession>
<dbReference type="InterPro" id="IPR011049">
    <property type="entry name" value="Serralysin-like_metalloprot_C"/>
</dbReference>
<dbReference type="GO" id="GO:0005615">
    <property type="term" value="C:extracellular space"/>
    <property type="evidence" value="ECO:0007669"/>
    <property type="project" value="InterPro"/>
</dbReference>
<dbReference type="Proteomes" id="UP000500767">
    <property type="component" value="Chromosome"/>
</dbReference>
<reference evidence="7 8" key="1">
    <citation type="journal article" date="2014" name="World J. Microbiol. Biotechnol.">
        <title>Biodiversity and physiological characteristics of Antarctic and Arctic lichens-associated bacteria.</title>
        <authorList>
            <person name="Lee Y.M."/>
            <person name="Kim E.H."/>
            <person name="Lee H.K."/>
            <person name="Hong S.G."/>
        </authorList>
    </citation>
    <scope>NUCLEOTIDE SEQUENCE [LARGE SCALE GENOMIC DNA]</scope>
    <source>
        <strain evidence="7 8">PAMC 26569</strain>
    </source>
</reference>
<dbReference type="InterPro" id="IPR001343">
    <property type="entry name" value="Hemolysn_Ca-bd"/>
</dbReference>
<name>A0A6M8HLF5_9PROT</name>
<dbReference type="RefSeq" id="WP_171836434.1">
    <property type="nucleotide sequence ID" value="NZ_CP053708.1"/>
</dbReference>
<feature type="region of interest" description="Disordered" evidence="5">
    <location>
        <begin position="1"/>
        <end position="30"/>
    </location>
</feature>
<dbReference type="AlphaFoldDB" id="A0A6M8HLF5"/>
<dbReference type="Pfam" id="PF08548">
    <property type="entry name" value="Peptidase_M10_C"/>
    <property type="match status" value="1"/>
</dbReference>
<dbReference type="InterPro" id="IPR013858">
    <property type="entry name" value="Peptidase_M10B_C"/>
</dbReference>
<feature type="domain" description="Peptidase M10 serralysin C-terminal" evidence="6">
    <location>
        <begin position="299"/>
        <end position="389"/>
    </location>
</feature>
<dbReference type="GO" id="GO:0005509">
    <property type="term" value="F:calcium ion binding"/>
    <property type="evidence" value="ECO:0007669"/>
    <property type="project" value="InterPro"/>
</dbReference>
<evidence type="ECO:0000256" key="4">
    <source>
        <dbReference type="ARBA" id="ARBA00022737"/>
    </source>
</evidence>
<comment type="subcellular location">
    <subcellularLocation>
        <location evidence="2">Secreted</location>
    </subcellularLocation>
</comment>
<evidence type="ECO:0000313" key="8">
    <source>
        <dbReference type="Proteomes" id="UP000500767"/>
    </source>
</evidence>
<protein>
    <recommendedName>
        <fullName evidence="6">Peptidase M10 serralysin C-terminal domain-containing protein</fullName>
    </recommendedName>
</protein>
<dbReference type="Gene3D" id="2.150.10.10">
    <property type="entry name" value="Serralysin-like metalloprotease, C-terminal"/>
    <property type="match status" value="1"/>
</dbReference>
<sequence>MTNARLPRSIETSGRVDPKPQDGGTIVSHKPGDMIDLGGANDTTVLAYGYRDQVDLVGSADFEGSGNIVHLLGNASVVSTGGGGSNTIFLQGRNDTVSGQQFPGSSDTIDATGKGAVITVGGDNTVLLQGTDALVSILGTRPGDSDSPLNNSEVIASGAGKATVMGGGASFSFSGDRGTYVVNGGDAERTTISGGAGGGLFTGGTYMSPYPEGPGDGSYFYVGNNTITAGAQRSTLVGGAHGSSTLIATGTAHDVLIAGQYGQDILTSGNSTVGNLYEGYRGAFVPTDDTNVPSLVINAGSGNDTLIGGNAAETLTGGAGHDLFRFISQPTFTALPPDGGGTLITDFTPGIDKIDLQGFSGTAQQVVANESIRGGSTTLFLSDNAVVTLSHVTNLSVKDFTFSGS</sequence>
<evidence type="ECO:0000256" key="2">
    <source>
        <dbReference type="ARBA" id="ARBA00004613"/>
    </source>
</evidence>
<keyword evidence="4" id="KW-0677">Repeat</keyword>
<organism evidence="7 8">
    <name type="scientific">Lichenicola cladoniae</name>
    <dbReference type="NCBI Taxonomy" id="1484109"/>
    <lineage>
        <taxon>Bacteria</taxon>
        <taxon>Pseudomonadati</taxon>
        <taxon>Pseudomonadota</taxon>
        <taxon>Alphaproteobacteria</taxon>
        <taxon>Acetobacterales</taxon>
        <taxon>Acetobacteraceae</taxon>
        <taxon>Lichenicola</taxon>
    </lineage>
</organism>
<keyword evidence="8" id="KW-1185">Reference proteome</keyword>
<comment type="cofactor">
    <cofactor evidence="1">
        <name>Ca(2+)</name>
        <dbReference type="ChEBI" id="CHEBI:29108"/>
    </cofactor>
</comment>
<evidence type="ECO:0000256" key="3">
    <source>
        <dbReference type="ARBA" id="ARBA00022525"/>
    </source>
</evidence>
<evidence type="ECO:0000259" key="6">
    <source>
        <dbReference type="Pfam" id="PF08548"/>
    </source>
</evidence>
<gene>
    <name evidence="7" type="ORF">HN018_03070</name>
</gene>